<reference evidence="2" key="1">
    <citation type="submission" date="2016-11" db="UniProtKB">
        <authorList>
            <consortium name="WormBaseParasite"/>
        </authorList>
    </citation>
    <scope>IDENTIFICATION</scope>
    <source>
        <strain evidence="2">KR3021</strain>
    </source>
</reference>
<sequence length="68" mass="7927">MSSDKVFDEDLHEELPSELPTILAEPQSQAITEMNKKLEDYMQKILFLEAKNRRLMGEFNDLKSQSPK</sequence>
<evidence type="ECO:0000313" key="2">
    <source>
        <dbReference type="WBParaSite" id="RSKR_0000439700.1"/>
    </source>
</evidence>
<evidence type="ECO:0000313" key="1">
    <source>
        <dbReference type="Proteomes" id="UP000095286"/>
    </source>
</evidence>
<accession>A0AC35TVC1</accession>
<protein>
    <submittedName>
        <fullName evidence="2">CCDC92 domain-containing protein</fullName>
    </submittedName>
</protein>
<organism evidence="1 2">
    <name type="scientific">Rhabditophanes sp. KR3021</name>
    <dbReference type="NCBI Taxonomy" id="114890"/>
    <lineage>
        <taxon>Eukaryota</taxon>
        <taxon>Metazoa</taxon>
        <taxon>Ecdysozoa</taxon>
        <taxon>Nematoda</taxon>
        <taxon>Chromadorea</taxon>
        <taxon>Rhabditida</taxon>
        <taxon>Tylenchina</taxon>
        <taxon>Panagrolaimomorpha</taxon>
        <taxon>Strongyloidoidea</taxon>
        <taxon>Alloionematidae</taxon>
        <taxon>Rhabditophanes</taxon>
    </lineage>
</organism>
<name>A0AC35TVC1_9BILA</name>
<dbReference type="Proteomes" id="UP000095286">
    <property type="component" value="Unplaced"/>
</dbReference>
<proteinExistence type="predicted"/>
<dbReference type="WBParaSite" id="RSKR_0000439700.1">
    <property type="protein sequence ID" value="RSKR_0000439700.1"/>
    <property type="gene ID" value="RSKR_0000439700"/>
</dbReference>